<keyword evidence="1" id="KW-0805">Transcription regulation</keyword>
<name>A0ABW2Y0L1_9ACTN</name>
<evidence type="ECO:0000256" key="3">
    <source>
        <dbReference type="ARBA" id="ARBA00023163"/>
    </source>
</evidence>
<dbReference type="PRINTS" id="PR00455">
    <property type="entry name" value="HTHTETR"/>
</dbReference>
<comment type="caution">
    <text evidence="6">The sequence shown here is derived from an EMBL/GenBank/DDBJ whole genome shotgun (WGS) entry which is preliminary data.</text>
</comment>
<dbReference type="InterPro" id="IPR009057">
    <property type="entry name" value="Homeodomain-like_sf"/>
</dbReference>
<keyword evidence="7" id="KW-1185">Reference proteome</keyword>
<evidence type="ECO:0000256" key="4">
    <source>
        <dbReference type="PROSITE-ProRule" id="PRU00335"/>
    </source>
</evidence>
<gene>
    <name evidence="6" type="ORF">ACFQZM_47040</name>
</gene>
<dbReference type="InterPro" id="IPR036271">
    <property type="entry name" value="Tet_transcr_reg_TetR-rel_C_sf"/>
</dbReference>
<dbReference type="PANTHER" id="PTHR30055:SF238">
    <property type="entry name" value="MYCOFACTOCIN BIOSYNTHESIS TRANSCRIPTIONAL REGULATOR MFTR-RELATED"/>
    <property type="match status" value="1"/>
</dbReference>
<dbReference type="SUPFAM" id="SSF46689">
    <property type="entry name" value="Homeodomain-like"/>
    <property type="match status" value="1"/>
</dbReference>
<evidence type="ECO:0000256" key="1">
    <source>
        <dbReference type="ARBA" id="ARBA00023015"/>
    </source>
</evidence>
<feature type="DNA-binding region" description="H-T-H motif" evidence="4">
    <location>
        <begin position="27"/>
        <end position="46"/>
    </location>
</feature>
<dbReference type="Gene3D" id="1.10.10.60">
    <property type="entry name" value="Homeodomain-like"/>
    <property type="match status" value="1"/>
</dbReference>
<dbReference type="PROSITE" id="PS50977">
    <property type="entry name" value="HTH_TETR_2"/>
    <property type="match status" value="1"/>
</dbReference>
<dbReference type="Gene3D" id="1.10.357.10">
    <property type="entry name" value="Tetracycline Repressor, domain 2"/>
    <property type="match status" value="1"/>
</dbReference>
<dbReference type="InterPro" id="IPR039536">
    <property type="entry name" value="TetR_C_Proteobacteria"/>
</dbReference>
<dbReference type="InterPro" id="IPR050109">
    <property type="entry name" value="HTH-type_TetR-like_transc_reg"/>
</dbReference>
<organism evidence="6 7">
    <name type="scientific">Actinomadura fibrosa</name>
    <dbReference type="NCBI Taxonomy" id="111802"/>
    <lineage>
        <taxon>Bacteria</taxon>
        <taxon>Bacillati</taxon>
        <taxon>Actinomycetota</taxon>
        <taxon>Actinomycetes</taxon>
        <taxon>Streptosporangiales</taxon>
        <taxon>Thermomonosporaceae</taxon>
        <taxon>Actinomadura</taxon>
    </lineage>
</organism>
<keyword evidence="2 4" id="KW-0238">DNA-binding</keyword>
<dbReference type="Proteomes" id="UP001597063">
    <property type="component" value="Unassembled WGS sequence"/>
</dbReference>
<evidence type="ECO:0000313" key="7">
    <source>
        <dbReference type="Proteomes" id="UP001597063"/>
    </source>
</evidence>
<reference evidence="7" key="1">
    <citation type="journal article" date="2019" name="Int. J. Syst. Evol. Microbiol.">
        <title>The Global Catalogue of Microorganisms (GCM) 10K type strain sequencing project: providing services to taxonomists for standard genome sequencing and annotation.</title>
        <authorList>
            <consortium name="The Broad Institute Genomics Platform"/>
            <consortium name="The Broad Institute Genome Sequencing Center for Infectious Disease"/>
            <person name="Wu L."/>
            <person name="Ma J."/>
        </authorList>
    </citation>
    <scope>NUCLEOTIDE SEQUENCE [LARGE SCALE GENOMIC DNA]</scope>
    <source>
        <strain evidence="7">JCM 9371</strain>
    </source>
</reference>
<evidence type="ECO:0000256" key="2">
    <source>
        <dbReference type="ARBA" id="ARBA00023125"/>
    </source>
</evidence>
<dbReference type="InterPro" id="IPR001647">
    <property type="entry name" value="HTH_TetR"/>
</dbReference>
<dbReference type="EMBL" id="JBHTGP010000035">
    <property type="protein sequence ID" value="MFD0692116.1"/>
    <property type="molecule type" value="Genomic_DNA"/>
</dbReference>
<dbReference type="SUPFAM" id="SSF48498">
    <property type="entry name" value="Tetracyclin repressor-like, C-terminal domain"/>
    <property type="match status" value="1"/>
</dbReference>
<dbReference type="RefSeq" id="WP_131759487.1">
    <property type="nucleotide sequence ID" value="NZ_CAACUY010000079.1"/>
</dbReference>
<dbReference type="Pfam" id="PF14246">
    <property type="entry name" value="TetR_C_7"/>
    <property type="match status" value="1"/>
</dbReference>
<sequence>MGRNATREKVFAAAIELIAESGLAATTVDQIAERAGVAKGTVFYNFGSKAGLFSALLEYGVDRLAAALRDAASGRAPLDALEAVVGAELAFIGEHESFARLLIAETWRSGGDWQRAARLIRERAIGVVADVLRDAVAAGDLRADLDTGTAASAVFGMVLTVALDWRTLQPGRSLGDVHATLMDLLRGRLTGP</sequence>
<dbReference type="PANTHER" id="PTHR30055">
    <property type="entry name" value="HTH-TYPE TRANSCRIPTIONAL REGULATOR RUTR"/>
    <property type="match status" value="1"/>
</dbReference>
<dbReference type="Pfam" id="PF00440">
    <property type="entry name" value="TetR_N"/>
    <property type="match status" value="1"/>
</dbReference>
<evidence type="ECO:0000313" key="6">
    <source>
        <dbReference type="EMBL" id="MFD0692116.1"/>
    </source>
</evidence>
<keyword evidence="3" id="KW-0804">Transcription</keyword>
<accession>A0ABW2Y0L1</accession>
<evidence type="ECO:0000259" key="5">
    <source>
        <dbReference type="PROSITE" id="PS50977"/>
    </source>
</evidence>
<feature type="domain" description="HTH tetR-type" evidence="5">
    <location>
        <begin position="4"/>
        <end position="64"/>
    </location>
</feature>
<protein>
    <submittedName>
        <fullName evidence="6">TetR/AcrR family transcriptional regulator</fullName>
    </submittedName>
</protein>
<proteinExistence type="predicted"/>